<sequence length="268" mass="30124">MRWFEITLVTFTLVTAVFWALDKFVLRKRRAEAGLLAEEHVPWYIDYSNAFFPVLLAILILRSFIAEPFRIPTGSMIPTLKIGDFILVNKFAYGLRLPVTNSKIVSIGEPERGDVAVFRYPGMGKDDPDAGIDFVKRVIGMPGDHVVYQRGVLTINGKPLAYKARGPVEIRSGDDGIALPGMLIEETVGKRPHLVQNYLQSLEQGGMGDGEFQVPPGHYLVMGDNRDNSLDGRFWGMLPEKNLRGKAFLVWMNWNKGVDFSRIGERIP</sequence>
<dbReference type="GO" id="GO:0004252">
    <property type="term" value="F:serine-type endopeptidase activity"/>
    <property type="evidence" value="ECO:0007669"/>
    <property type="project" value="InterPro"/>
</dbReference>
<comment type="similarity">
    <text evidence="2 7">Belongs to the peptidase S26 family.</text>
</comment>
<dbReference type="Gene3D" id="2.10.109.10">
    <property type="entry name" value="Umud Fragment, subunit A"/>
    <property type="match status" value="1"/>
</dbReference>
<comment type="subcellular location">
    <subcellularLocation>
        <location evidence="7">Membrane</location>
        <topology evidence="7">Multi-pass membrane protein</topology>
    </subcellularLocation>
</comment>
<comment type="catalytic activity">
    <reaction evidence="1 7">
        <text>Cleavage of hydrophobic, N-terminal signal or leader sequences from secreted and periplasmic proteins.</text>
        <dbReference type="EC" id="3.4.21.89"/>
    </reaction>
</comment>
<dbReference type="AlphaFoldDB" id="A0A3M2HL77"/>
<reference evidence="9 10" key="1">
    <citation type="submission" date="2018-10" db="EMBL/GenBank/DDBJ databases">
        <title>Proposal of Lysobacter pythonis sp. nov. isolated from royal pythons (Python regius).</title>
        <authorList>
            <person name="Hans-Juergen B."/>
            <person name="Huptas C."/>
            <person name="Sandra B."/>
            <person name="Igor L."/>
            <person name="Joachim S."/>
            <person name="Siegfried S."/>
            <person name="Mareike W."/>
            <person name="Peter K."/>
        </authorList>
    </citation>
    <scope>NUCLEOTIDE SEQUENCE [LARGE SCALE GENOMIC DNA]</scope>
    <source>
        <strain evidence="9 10">4284/11</strain>
    </source>
</reference>
<dbReference type="RefSeq" id="WP_122102351.1">
    <property type="nucleotide sequence ID" value="NZ_RFLY01000020.1"/>
</dbReference>
<evidence type="ECO:0000256" key="5">
    <source>
        <dbReference type="ARBA" id="ARBA00022801"/>
    </source>
</evidence>
<evidence type="ECO:0000256" key="1">
    <source>
        <dbReference type="ARBA" id="ARBA00000677"/>
    </source>
</evidence>
<dbReference type="PRINTS" id="PR00727">
    <property type="entry name" value="LEADERPTASE"/>
</dbReference>
<evidence type="ECO:0000256" key="6">
    <source>
        <dbReference type="PIRSR" id="PIRSR600223-1"/>
    </source>
</evidence>
<proteinExistence type="inferred from homology"/>
<dbReference type="PROSITE" id="PS00761">
    <property type="entry name" value="SPASE_I_3"/>
    <property type="match status" value="1"/>
</dbReference>
<feature type="active site" evidence="6">
    <location>
        <position position="136"/>
    </location>
</feature>
<dbReference type="PROSITE" id="PS00760">
    <property type="entry name" value="SPASE_I_2"/>
    <property type="match status" value="1"/>
</dbReference>
<dbReference type="InterPro" id="IPR036286">
    <property type="entry name" value="LexA/Signal_pep-like_sf"/>
</dbReference>
<name>A0A3M2HL77_9GAMM</name>
<evidence type="ECO:0000256" key="7">
    <source>
        <dbReference type="RuleBase" id="RU362042"/>
    </source>
</evidence>
<keyword evidence="7" id="KW-0645">Protease</keyword>
<dbReference type="PANTHER" id="PTHR43390:SF1">
    <property type="entry name" value="CHLOROPLAST PROCESSING PEPTIDASE"/>
    <property type="match status" value="1"/>
</dbReference>
<evidence type="ECO:0000256" key="2">
    <source>
        <dbReference type="ARBA" id="ARBA00009370"/>
    </source>
</evidence>
<dbReference type="NCBIfam" id="TIGR02227">
    <property type="entry name" value="sigpep_I_bact"/>
    <property type="match status" value="1"/>
</dbReference>
<accession>A0A3M2HL77</accession>
<dbReference type="InterPro" id="IPR000223">
    <property type="entry name" value="Pept_S26A_signal_pept_1"/>
</dbReference>
<keyword evidence="10" id="KW-1185">Reference proteome</keyword>
<evidence type="ECO:0000256" key="3">
    <source>
        <dbReference type="ARBA" id="ARBA00013208"/>
    </source>
</evidence>
<dbReference type="EC" id="3.4.21.89" evidence="3 7"/>
<evidence type="ECO:0000256" key="4">
    <source>
        <dbReference type="ARBA" id="ARBA00019232"/>
    </source>
</evidence>
<keyword evidence="7" id="KW-0472">Membrane</keyword>
<dbReference type="InterPro" id="IPR019758">
    <property type="entry name" value="Pept_S26A_signal_pept_1_CS"/>
</dbReference>
<evidence type="ECO:0000313" key="9">
    <source>
        <dbReference type="EMBL" id="RMH88350.1"/>
    </source>
</evidence>
<evidence type="ECO:0000259" key="8">
    <source>
        <dbReference type="Pfam" id="PF10502"/>
    </source>
</evidence>
<keyword evidence="7" id="KW-1133">Transmembrane helix</keyword>
<keyword evidence="7" id="KW-0812">Transmembrane</keyword>
<comment type="caution">
    <text evidence="9">The sequence shown here is derived from an EMBL/GenBank/DDBJ whole genome shotgun (WGS) entry which is preliminary data.</text>
</comment>
<feature type="active site" evidence="6">
    <location>
        <position position="75"/>
    </location>
</feature>
<dbReference type="GO" id="GO:0016020">
    <property type="term" value="C:membrane"/>
    <property type="evidence" value="ECO:0007669"/>
    <property type="project" value="UniProtKB-SubCell"/>
</dbReference>
<evidence type="ECO:0000313" key="10">
    <source>
        <dbReference type="Proteomes" id="UP000275012"/>
    </source>
</evidence>
<dbReference type="EMBL" id="RFLY01000020">
    <property type="protein sequence ID" value="RMH88350.1"/>
    <property type="molecule type" value="Genomic_DNA"/>
</dbReference>
<dbReference type="CDD" id="cd06530">
    <property type="entry name" value="S26_SPase_I"/>
    <property type="match status" value="1"/>
</dbReference>
<dbReference type="SUPFAM" id="SSF51306">
    <property type="entry name" value="LexA/Signal peptidase"/>
    <property type="match status" value="1"/>
</dbReference>
<feature type="transmembrane region" description="Helical" evidence="7">
    <location>
        <begin position="47"/>
        <end position="65"/>
    </location>
</feature>
<protein>
    <recommendedName>
        <fullName evidence="4 7">Signal peptidase I</fullName>
        <ecNumber evidence="3 7">3.4.21.89</ecNumber>
    </recommendedName>
</protein>
<feature type="transmembrane region" description="Helical" evidence="7">
    <location>
        <begin position="6"/>
        <end position="26"/>
    </location>
</feature>
<dbReference type="Proteomes" id="UP000275012">
    <property type="component" value="Unassembled WGS sequence"/>
</dbReference>
<gene>
    <name evidence="9" type="primary">lepB</name>
    <name evidence="9" type="ORF">EBB59_11795</name>
</gene>
<dbReference type="GO" id="GO:0006465">
    <property type="term" value="P:signal peptide processing"/>
    <property type="evidence" value="ECO:0007669"/>
    <property type="project" value="InterPro"/>
</dbReference>
<dbReference type="GO" id="GO:0009003">
    <property type="term" value="F:signal peptidase activity"/>
    <property type="evidence" value="ECO:0007669"/>
    <property type="project" value="UniProtKB-EC"/>
</dbReference>
<dbReference type="PANTHER" id="PTHR43390">
    <property type="entry name" value="SIGNAL PEPTIDASE I"/>
    <property type="match status" value="1"/>
</dbReference>
<feature type="domain" description="Peptidase S26" evidence="8">
    <location>
        <begin position="46"/>
        <end position="251"/>
    </location>
</feature>
<keyword evidence="5 7" id="KW-0378">Hydrolase</keyword>
<organism evidence="9 10">
    <name type="scientific">Solilutibacter pythonis</name>
    <dbReference type="NCBI Taxonomy" id="2483112"/>
    <lineage>
        <taxon>Bacteria</taxon>
        <taxon>Pseudomonadati</taxon>
        <taxon>Pseudomonadota</taxon>
        <taxon>Gammaproteobacteria</taxon>
        <taxon>Lysobacterales</taxon>
        <taxon>Lysobacteraceae</taxon>
        <taxon>Solilutibacter</taxon>
    </lineage>
</organism>
<dbReference type="Pfam" id="PF10502">
    <property type="entry name" value="Peptidase_S26"/>
    <property type="match status" value="1"/>
</dbReference>
<dbReference type="InterPro" id="IPR019757">
    <property type="entry name" value="Pept_S26A_signal_pept_1_Lys-AS"/>
</dbReference>
<dbReference type="OrthoDB" id="9815782at2"/>
<dbReference type="InterPro" id="IPR019533">
    <property type="entry name" value="Peptidase_S26"/>
</dbReference>